<keyword evidence="13" id="KW-1185">Reference proteome</keyword>
<keyword evidence="4" id="KW-0677">Repeat</keyword>
<gene>
    <name evidence="12" type="ORF">THRCLA_10676</name>
</gene>
<evidence type="ECO:0000256" key="8">
    <source>
        <dbReference type="ARBA" id="ARBA00023136"/>
    </source>
</evidence>
<dbReference type="InterPro" id="IPR027417">
    <property type="entry name" value="P-loop_NTPase"/>
</dbReference>
<dbReference type="GO" id="GO:0005524">
    <property type="term" value="F:ATP binding"/>
    <property type="evidence" value="ECO:0007669"/>
    <property type="project" value="UniProtKB-KW"/>
</dbReference>
<dbReference type="SUPFAM" id="SSF52540">
    <property type="entry name" value="P-loop containing nucleoside triphosphate hydrolases"/>
    <property type="match status" value="1"/>
</dbReference>
<feature type="transmembrane region" description="Helical" evidence="9">
    <location>
        <begin position="326"/>
        <end position="350"/>
    </location>
</feature>
<dbReference type="GO" id="GO:0016887">
    <property type="term" value="F:ATP hydrolysis activity"/>
    <property type="evidence" value="ECO:0007669"/>
    <property type="project" value="InterPro"/>
</dbReference>
<protein>
    <submittedName>
        <fullName evidence="12">Canalicular multispecific organic anion transporter</fullName>
    </submittedName>
</protein>
<feature type="domain" description="ABC transmembrane type-1" evidence="11">
    <location>
        <begin position="97"/>
        <end position="385"/>
    </location>
</feature>
<keyword evidence="2" id="KW-0813">Transport</keyword>
<dbReference type="InterPro" id="IPR003439">
    <property type="entry name" value="ABC_transporter-like_ATP-bd"/>
</dbReference>
<dbReference type="InterPro" id="IPR011527">
    <property type="entry name" value="ABC1_TM_dom"/>
</dbReference>
<evidence type="ECO:0000256" key="5">
    <source>
        <dbReference type="ARBA" id="ARBA00022741"/>
    </source>
</evidence>
<dbReference type="PROSITE" id="PS00211">
    <property type="entry name" value="ABC_TRANSPORTER_1"/>
    <property type="match status" value="1"/>
</dbReference>
<dbReference type="OrthoDB" id="6500128at2759"/>
<evidence type="ECO:0000259" key="10">
    <source>
        <dbReference type="PROSITE" id="PS50893"/>
    </source>
</evidence>
<keyword evidence="3 9" id="KW-0812">Transmembrane</keyword>
<dbReference type="Gene3D" id="3.40.50.300">
    <property type="entry name" value="P-loop containing nucleotide triphosphate hydrolases"/>
    <property type="match status" value="1"/>
</dbReference>
<dbReference type="EMBL" id="JNBS01003719">
    <property type="protein sequence ID" value="OQR85556.1"/>
    <property type="molecule type" value="Genomic_DNA"/>
</dbReference>
<dbReference type="Pfam" id="PF00005">
    <property type="entry name" value="ABC_tran"/>
    <property type="match status" value="1"/>
</dbReference>
<dbReference type="Pfam" id="PF00664">
    <property type="entry name" value="ABC_membrane"/>
    <property type="match status" value="1"/>
</dbReference>
<proteinExistence type="predicted"/>
<dbReference type="SUPFAM" id="SSF90123">
    <property type="entry name" value="ABC transporter transmembrane region"/>
    <property type="match status" value="1"/>
</dbReference>
<dbReference type="InterPro" id="IPR036640">
    <property type="entry name" value="ABC1_TM_sf"/>
</dbReference>
<comment type="subcellular location">
    <subcellularLocation>
        <location evidence="1">Vacuole membrane</location>
        <topology evidence="1">Multi-pass membrane protein</topology>
    </subcellularLocation>
</comment>
<dbReference type="PANTHER" id="PTHR24223">
    <property type="entry name" value="ATP-BINDING CASSETTE SUB-FAMILY C"/>
    <property type="match status" value="1"/>
</dbReference>
<reference evidence="12 13" key="1">
    <citation type="journal article" date="2014" name="Genome Biol. Evol.">
        <title>The secreted proteins of Achlya hypogyna and Thraustotheca clavata identify the ancestral oomycete secretome and reveal gene acquisitions by horizontal gene transfer.</title>
        <authorList>
            <person name="Misner I."/>
            <person name="Blouin N."/>
            <person name="Leonard G."/>
            <person name="Richards T.A."/>
            <person name="Lane C.E."/>
        </authorList>
    </citation>
    <scope>NUCLEOTIDE SEQUENCE [LARGE SCALE GENOMIC DNA]</scope>
    <source>
        <strain evidence="12 13">ATCC 34112</strain>
    </source>
</reference>
<evidence type="ECO:0000313" key="12">
    <source>
        <dbReference type="EMBL" id="OQR85556.1"/>
    </source>
</evidence>
<dbReference type="PROSITE" id="PS50929">
    <property type="entry name" value="ABC_TM1F"/>
    <property type="match status" value="1"/>
</dbReference>
<feature type="transmembrane region" description="Helical" evidence="9">
    <location>
        <begin position="97"/>
        <end position="116"/>
    </location>
</feature>
<evidence type="ECO:0000256" key="3">
    <source>
        <dbReference type="ARBA" id="ARBA00022692"/>
    </source>
</evidence>
<dbReference type="PANTHER" id="PTHR24223:SF443">
    <property type="entry name" value="MULTIDRUG-RESISTANCE LIKE PROTEIN 1, ISOFORM I"/>
    <property type="match status" value="1"/>
</dbReference>
<sequence length="593" mass="65281">MANSPIHATDYINLEEETCKSIKRSWFTDINLSWINSLIKKGKTHKLQENDVFTLRNADTAVVLHERFTLEWAKQLDKPIPKLYAAIWHTFKREITVTLLLYSVSASLTLLQPWLIKSIVQYFEQSAANAIVQTSIGISSGYGLAALLAVVCTLSVITGDYAQCLAAQIGCNVKSIFIDIVFLKTLQLSGNAKQTLSSGDVVTMTTVDSEKMLLGFWMGFWSVVAPAILFVILVLMGLQLGLTVGLISSAIMCAFMAAGYYSGTKVGYVKRQLLKVQAERVKLMSEILQGIRVVKLYAWEEHLTEYITAVRMREFQLVRKYQVMRVLNTVTLYAAPLVTMAIALVSYVALGNELSSTTAFTVLALMNTCMAPCMIFSNAVMHVSDALASSERVNQYLLRDEMLEAPTSPTDKELSLDNATFAWHQKPILHLINLKISTTSPSLTIIVGAVGSGKSSLIHALLGEMTMLSGSRAVSGSISFVNQESWIMHDTLRNNILFTSGYDESKYHQVLSACQLLPDLATLPNSDSTEIGERGINLSGGQKARVSLARALYKSDADIFLLDDPLSALDVHVASRVFKECVQGLLSNKTTLL</sequence>
<dbReference type="STRING" id="74557.A0A1V9YIQ3"/>
<dbReference type="SMART" id="SM00382">
    <property type="entry name" value="AAA"/>
    <property type="match status" value="1"/>
</dbReference>
<evidence type="ECO:0000259" key="11">
    <source>
        <dbReference type="PROSITE" id="PS50929"/>
    </source>
</evidence>
<dbReference type="InterPro" id="IPR044746">
    <property type="entry name" value="ABCC_6TM_D1"/>
</dbReference>
<feature type="non-terminal residue" evidence="12">
    <location>
        <position position="593"/>
    </location>
</feature>
<dbReference type="Gene3D" id="1.20.1560.10">
    <property type="entry name" value="ABC transporter type 1, transmembrane domain"/>
    <property type="match status" value="1"/>
</dbReference>
<evidence type="ECO:0000256" key="6">
    <source>
        <dbReference type="ARBA" id="ARBA00022840"/>
    </source>
</evidence>
<evidence type="ECO:0000313" key="13">
    <source>
        <dbReference type="Proteomes" id="UP000243217"/>
    </source>
</evidence>
<feature type="transmembrane region" description="Helical" evidence="9">
    <location>
        <begin position="242"/>
        <end position="261"/>
    </location>
</feature>
<dbReference type="InterPro" id="IPR050173">
    <property type="entry name" value="ABC_transporter_C-like"/>
</dbReference>
<evidence type="ECO:0000256" key="1">
    <source>
        <dbReference type="ARBA" id="ARBA00004128"/>
    </source>
</evidence>
<accession>A0A1V9YIQ3</accession>
<dbReference type="CDD" id="cd03250">
    <property type="entry name" value="ABCC_MRP_domain1"/>
    <property type="match status" value="1"/>
</dbReference>
<feature type="transmembrane region" description="Helical" evidence="9">
    <location>
        <begin position="136"/>
        <end position="157"/>
    </location>
</feature>
<feature type="transmembrane region" description="Helical" evidence="9">
    <location>
        <begin position="362"/>
        <end position="383"/>
    </location>
</feature>
<keyword evidence="6" id="KW-0067">ATP-binding</keyword>
<dbReference type="GO" id="GO:0005774">
    <property type="term" value="C:vacuolar membrane"/>
    <property type="evidence" value="ECO:0007669"/>
    <property type="project" value="UniProtKB-SubCell"/>
</dbReference>
<feature type="domain" description="ABC transporter" evidence="10">
    <location>
        <begin position="414"/>
        <end position="593"/>
    </location>
</feature>
<dbReference type="CDD" id="cd18579">
    <property type="entry name" value="ABC_6TM_ABCC_D1"/>
    <property type="match status" value="1"/>
</dbReference>
<keyword evidence="5" id="KW-0547">Nucleotide-binding</keyword>
<evidence type="ECO:0000256" key="2">
    <source>
        <dbReference type="ARBA" id="ARBA00022448"/>
    </source>
</evidence>
<name>A0A1V9YIQ3_9STRA</name>
<keyword evidence="8 9" id="KW-0472">Membrane</keyword>
<evidence type="ECO:0000256" key="9">
    <source>
        <dbReference type="SAM" id="Phobius"/>
    </source>
</evidence>
<comment type="caution">
    <text evidence="12">The sequence shown here is derived from an EMBL/GenBank/DDBJ whole genome shotgun (WGS) entry which is preliminary data.</text>
</comment>
<dbReference type="GO" id="GO:0140359">
    <property type="term" value="F:ABC-type transporter activity"/>
    <property type="evidence" value="ECO:0007669"/>
    <property type="project" value="InterPro"/>
</dbReference>
<organism evidence="12 13">
    <name type="scientific">Thraustotheca clavata</name>
    <dbReference type="NCBI Taxonomy" id="74557"/>
    <lineage>
        <taxon>Eukaryota</taxon>
        <taxon>Sar</taxon>
        <taxon>Stramenopiles</taxon>
        <taxon>Oomycota</taxon>
        <taxon>Saprolegniomycetes</taxon>
        <taxon>Saprolegniales</taxon>
        <taxon>Achlyaceae</taxon>
        <taxon>Thraustotheca</taxon>
    </lineage>
</organism>
<dbReference type="FunFam" id="3.40.50.300:FF:000997">
    <property type="entry name" value="Multidrug resistance-associated protein 1"/>
    <property type="match status" value="1"/>
</dbReference>
<dbReference type="PROSITE" id="PS50893">
    <property type="entry name" value="ABC_TRANSPORTER_2"/>
    <property type="match status" value="1"/>
</dbReference>
<dbReference type="Proteomes" id="UP000243217">
    <property type="component" value="Unassembled WGS sequence"/>
</dbReference>
<dbReference type="AlphaFoldDB" id="A0A1V9YIQ3"/>
<dbReference type="InterPro" id="IPR017871">
    <property type="entry name" value="ABC_transporter-like_CS"/>
</dbReference>
<keyword evidence="7 9" id="KW-1133">Transmembrane helix</keyword>
<feature type="transmembrane region" description="Helical" evidence="9">
    <location>
        <begin position="214"/>
        <end position="236"/>
    </location>
</feature>
<evidence type="ECO:0000256" key="7">
    <source>
        <dbReference type="ARBA" id="ARBA00022989"/>
    </source>
</evidence>
<dbReference type="InterPro" id="IPR003593">
    <property type="entry name" value="AAA+_ATPase"/>
</dbReference>
<evidence type="ECO:0000256" key="4">
    <source>
        <dbReference type="ARBA" id="ARBA00022737"/>
    </source>
</evidence>